<name>K8E990_9FIRM</name>
<dbReference type="PANTHER" id="PTHR11092">
    <property type="entry name" value="SUGAR NUCLEOTIDE EPIMERASE RELATED"/>
    <property type="match status" value="1"/>
</dbReference>
<dbReference type="Pfam" id="PF08338">
    <property type="entry name" value="DUF1731"/>
    <property type="match status" value="1"/>
</dbReference>
<dbReference type="InterPro" id="IPR036291">
    <property type="entry name" value="NAD(P)-bd_dom_sf"/>
</dbReference>
<dbReference type="OrthoDB" id="9801773at2"/>
<reference evidence="4 5" key="1">
    <citation type="journal article" date="2013" name="Genome Announc.">
        <title>Genome Sequence of the Sulfate-Reducing Bacterium Desulfotomaculum hydrothermale Lam5(T).</title>
        <authorList>
            <person name="Amin O."/>
            <person name="Fardeau M.L."/>
            <person name="Valette O."/>
            <person name="Hirschler-Rea A."/>
            <person name="Barbe V."/>
            <person name="Medigue C."/>
            <person name="Vacherie B."/>
            <person name="Ollivier B."/>
            <person name="Bertin P.N."/>
            <person name="Dolla A."/>
        </authorList>
    </citation>
    <scope>NUCLEOTIDE SEQUENCE [LARGE SCALE GENOMIC DNA]</scope>
    <source>
        <strain evidence="5">Lam5 / DSM 18033</strain>
    </source>
</reference>
<evidence type="ECO:0000259" key="3">
    <source>
        <dbReference type="Pfam" id="PF08338"/>
    </source>
</evidence>
<dbReference type="Pfam" id="PF01370">
    <property type="entry name" value="Epimerase"/>
    <property type="match status" value="1"/>
</dbReference>
<feature type="domain" description="DUF1731" evidence="3">
    <location>
        <begin position="255"/>
        <end position="301"/>
    </location>
</feature>
<feature type="domain" description="NAD-dependent epimerase/dehydratase" evidence="2">
    <location>
        <begin position="3"/>
        <end position="228"/>
    </location>
</feature>
<dbReference type="Proteomes" id="UP000009315">
    <property type="component" value="Unassembled WGS sequence"/>
</dbReference>
<proteinExistence type="inferred from homology"/>
<evidence type="ECO:0000313" key="5">
    <source>
        <dbReference type="Proteomes" id="UP000009315"/>
    </source>
</evidence>
<comment type="similarity">
    <text evidence="1">Belongs to the NAD(P)-dependent epimerase/dehydratase family. SDR39U1 subfamily.</text>
</comment>
<dbReference type="InterPro" id="IPR001509">
    <property type="entry name" value="Epimerase_deHydtase"/>
</dbReference>
<comment type="caution">
    <text evidence="4">The sequence shown here is derived from an EMBL/GenBank/DDBJ whole genome shotgun (WGS) entry which is preliminary data.</text>
</comment>
<accession>K8E990</accession>
<organism evidence="4 5">
    <name type="scientific">Desulforamulus hydrothermalis Lam5 = DSM 18033</name>
    <dbReference type="NCBI Taxonomy" id="1121428"/>
    <lineage>
        <taxon>Bacteria</taxon>
        <taxon>Bacillati</taxon>
        <taxon>Bacillota</taxon>
        <taxon>Clostridia</taxon>
        <taxon>Eubacteriales</taxon>
        <taxon>Peptococcaceae</taxon>
        <taxon>Desulforamulus</taxon>
    </lineage>
</organism>
<keyword evidence="5" id="KW-1185">Reference proteome</keyword>
<dbReference type="PANTHER" id="PTHR11092:SF0">
    <property type="entry name" value="EPIMERASE FAMILY PROTEIN SDR39U1"/>
    <property type="match status" value="1"/>
</dbReference>
<protein>
    <recommendedName>
        <fullName evidence="6">TIGR01777 family protein</fullName>
    </recommendedName>
</protein>
<evidence type="ECO:0000313" key="4">
    <source>
        <dbReference type="EMBL" id="CCO08108.1"/>
    </source>
</evidence>
<dbReference type="SUPFAM" id="SSF51735">
    <property type="entry name" value="NAD(P)-binding Rossmann-fold domains"/>
    <property type="match status" value="1"/>
</dbReference>
<dbReference type="AlphaFoldDB" id="K8E990"/>
<dbReference type="STRING" id="1121428.DESHY_160232"/>
<dbReference type="InterPro" id="IPR013549">
    <property type="entry name" value="DUF1731"/>
</dbReference>
<evidence type="ECO:0008006" key="6">
    <source>
        <dbReference type="Google" id="ProtNLM"/>
    </source>
</evidence>
<dbReference type="RefSeq" id="WP_008411332.1">
    <property type="nucleotide sequence ID" value="NZ_CAOS01000008.1"/>
</dbReference>
<sequence length="311" mass="34110">MEVLITGGTGFVGNALVKELVKHNHRVILCVHRAMPAQQEVSFVKMPEQGQLLPADLISRVDAVVNLAGYNIAAGRWNKRVKDLILSSRLQVTRQIVQSMIRNRAAGRPYPRVLLNASAVGYYGCHASNVFDETSPPGEGFLAAVCRAWEQEAGAAEDLGVRVARCRFGIVLGAGGGVLEKIIMPYRWGLGGYIGDGKQWVSWIQLIDLVRIMTLALADERFQGAFNLCSPQAVTVAEMHRHLARVLGKTCRTRLPAWVAGLLFGDMAWELLLQGQRVRPKKLLEMQIPFSYPDIASALAASVSLLPVQNC</sequence>
<evidence type="ECO:0000259" key="2">
    <source>
        <dbReference type="Pfam" id="PF01370"/>
    </source>
</evidence>
<dbReference type="eggNOG" id="COG1090">
    <property type="taxonomic scope" value="Bacteria"/>
</dbReference>
<dbReference type="Gene3D" id="3.40.50.720">
    <property type="entry name" value="NAD(P)-binding Rossmann-like Domain"/>
    <property type="match status" value="1"/>
</dbReference>
<dbReference type="EMBL" id="CAOS01000008">
    <property type="protein sequence ID" value="CCO08108.1"/>
    <property type="molecule type" value="Genomic_DNA"/>
</dbReference>
<gene>
    <name evidence="4" type="ORF">DESHY_160232</name>
</gene>
<dbReference type="InterPro" id="IPR010099">
    <property type="entry name" value="SDR39U1"/>
</dbReference>
<evidence type="ECO:0000256" key="1">
    <source>
        <dbReference type="ARBA" id="ARBA00009353"/>
    </source>
</evidence>
<dbReference type="NCBIfam" id="TIGR01777">
    <property type="entry name" value="yfcH"/>
    <property type="match status" value="1"/>
</dbReference>